<dbReference type="Proteomes" id="UP000216354">
    <property type="component" value="Unassembled WGS sequence"/>
</dbReference>
<comment type="caution">
    <text evidence="3">The sequence shown here is derived from an EMBL/GenBank/DDBJ whole genome shotgun (WGS) entry which is preliminary data.</text>
</comment>
<evidence type="ECO:0000256" key="1">
    <source>
        <dbReference type="SAM" id="MobiDB-lite"/>
    </source>
</evidence>
<dbReference type="RefSeq" id="WP_141243332.1">
    <property type="nucleotide sequence ID" value="NZ_NEVL01000003.1"/>
</dbReference>
<name>A0ABX4EVG4_9BORD</name>
<keyword evidence="4" id="KW-1185">Reference proteome</keyword>
<feature type="chain" id="PRO_5045618814" description="Secreted protein" evidence="2">
    <location>
        <begin position="37"/>
        <end position="165"/>
    </location>
</feature>
<sequence length="165" mass="16865">MEPFSMRSAMYTILGTTGGAIALGLASAWMTLPAQAADPSANSAPRPAQSAYDREVARCNSGTSGQDKATCLREAGAARQESGRGRLNEPAYETNATRRCDSLPAGQRQDCVTQMNAPTSTQGSVQGGGVMRETVIPVPAATPGTPATPVPSPAVPVPAAPAPVR</sequence>
<feature type="compositionally biased region" description="Low complexity" evidence="1">
    <location>
        <begin position="134"/>
        <end position="145"/>
    </location>
</feature>
<feature type="signal peptide" evidence="2">
    <location>
        <begin position="1"/>
        <end position="36"/>
    </location>
</feature>
<feature type="compositionally biased region" description="Pro residues" evidence="1">
    <location>
        <begin position="146"/>
        <end position="165"/>
    </location>
</feature>
<accession>A0ABX4EVG4</accession>
<evidence type="ECO:0000256" key="2">
    <source>
        <dbReference type="SAM" id="SignalP"/>
    </source>
</evidence>
<evidence type="ECO:0008006" key="5">
    <source>
        <dbReference type="Google" id="ProtNLM"/>
    </source>
</evidence>
<organism evidence="3 4">
    <name type="scientific">Bordetella genomosp. 1</name>
    <dbReference type="NCBI Taxonomy" id="1395607"/>
    <lineage>
        <taxon>Bacteria</taxon>
        <taxon>Pseudomonadati</taxon>
        <taxon>Pseudomonadota</taxon>
        <taxon>Betaproteobacteria</taxon>
        <taxon>Burkholderiales</taxon>
        <taxon>Alcaligenaceae</taxon>
        <taxon>Bordetella</taxon>
    </lineage>
</organism>
<reference evidence="3 4" key="1">
    <citation type="submission" date="2017-05" db="EMBL/GenBank/DDBJ databases">
        <title>Complete and WGS of Bordetella genogroups.</title>
        <authorList>
            <person name="Spilker T."/>
            <person name="Lipuma J."/>
        </authorList>
    </citation>
    <scope>NUCLEOTIDE SEQUENCE [LARGE SCALE GENOMIC DNA]</scope>
    <source>
        <strain evidence="3 4">AU9795</strain>
    </source>
</reference>
<dbReference type="EMBL" id="NEVR01000004">
    <property type="protein sequence ID" value="OZI58470.1"/>
    <property type="molecule type" value="Genomic_DNA"/>
</dbReference>
<protein>
    <recommendedName>
        <fullName evidence="5">Secreted protein</fullName>
    </recommendedName>
</protein>
<proteinExistence type="predicted"/>
<feature type="region of interest" description="Disordered" evidence="1">
    <location>
        <begin position="36"/>
        <end position="165"/>
    </location>
</feature>
<evidence type="ECO:0000313" key="3">
    <source>
        <dbReference type="EMBL" id="OZI58470.1"/>
    </source>
</evidence>
<feature type="compositionally biased region" description="Polar residues" evidence="1">
    <location>
        <begin position="110"/>
        <end position="124"/>
    </location>
</feature>
<gene>
    <name evidence="3" type="ORF">CAL27_17390</name>
</gene>
<evidence type="ECO:0000313" key="4">
    <source>
        <dbReference type="Proteomes" id="UP000216354"/>
    </source>
</evidence>
<keyword evidence="2" id="KW-0732">Signal</keyword>